<proteinExistence type="predicted"/>
<dbReference type="GO" id="GO:0004222">
    <property type="term" value="F:metalloendopeptidase activity"/>
    <property type="evidence" value="ECO:0007669"/>
    <property type="project" value="InterPro"/>
</dbReference>
<organism evidence="4">
    <name type="scientific">Spodoptera frugiperda</name>
    <name type="common">Fall armyworm</name>
    <dbReference type="NCBI Taxonomy" id="7108"/>
    <lineage>
        <taxon>Eukaryota</taxon>
        <taxon>Metazoa</taxon>
        <taxon>Ecdysozoa</taxon>
        <taxon>Arthropoda</taxon>
        <taxon>Hexapoda</taxon>
        <taxon>Insecta</taxon>
        <taxon>Pterygota</taxon>
        <taxon>Neoptera</taxon>
        <taxon>Endopterygota</taxon>
        <taxon>Lepidoptera</taxon>
        <taxon>Glossata</taxon>
        <taxon>Ditrysia</taxon>
        <taxon>Noctuoidea</taxon>
        <taxon>Noctuidae</taxon>
        <taxon>Amphipyrinae</taxon>
        <taxon>Spodoptera</taxon>
    </lineage>
</organism>
<dbReference type="PANTHER" id="PTHR11905">
    <property type="entry name" value="ADAM A DISINTEGRIN AND METALLOPROTEASE DOMAIN"/>
    <property type="match status" value="1"/>
</dbReference>
<accession>A0A2H1VL33</accession>
<dbReference type="PROSITE" id="PS50215">
    <property type="entry name" value="ADAM_MEPRO"/>
    <property type="match status" value="1"/>
</dbReference>
<feature type="active site" evidence="2">
    <location>
        <position position="211"/>
    </location>
</feature>
<reference evidence="4" key="1">
    <citation type="submission" date="2016-07" db="EMBL/GenBank/DDBJ databases">
        <authorList>
            <person name="Bretaudeau A."/>
        </authorList>
    </citation>
    <scope>NUCLEOTIDE SEQUENCE</scope>
    <source>
        <strain evidence="4">Rice</strain>
        <tissue evidence="4">Whole body</tissue>
    </source>
</reference>
<comment type="caution">
    <text evidence="2">Lacks conserved residue(s) required for the propagation of feature annotation.</text>
</comment>
<keyword evidence="1" id="KW-0645">Protease</keyword>
<evidence type="ECO:0000313" key="4">
    <source>
        <dbReference type="EMBL" id="SOQ41511.1"/>
    </source>
</evidence>
<sequence length="275" mass="32231">MWEIHVSARMGRLNRSDTTASQKLDVKQRLRYIIENTLTNSKLQNKASIKYYTKQTDITIPVMMHLDKALTRALSKESKHKIREKFKLLAIDILKDVEELFSHPNLQQKVKMELIDVKILKNNTKKVVMDENVSKYLKSYCRWQGEKKLAKQKWFYSVLFTGLDLFYLDRFGSEVRSSTGRGYMKSMCSIRNSCTLLEWHPKHIAYVLTHEIAHSLGISHDGPPHNDCRGQRYIMDAKYNPKNPAKTWSSCNKRELNQYLKSKKAWCLRQDPSTV</sequence>
<dbReference type="EMBL" id="ODYU01003133">
    <property type="protein sequence ID" value="SOQ41511.1"/>
    <property type="molecule type" value="Genomic_DNA"/>
</dbReference>
<dbReference type="InterPro" id="IPR001590">
    <property type="entry name" value="Peptidase_M12B"/>
</dbReference>
<dbReference type="InterPro" id="IPR024079">
    <property type="entry name" value="MetalloPept_cat_dom_sf"/>
</dbReference>
<keyword evidence="2" id="KW-0862">Zinc</keyword>
<feature type="binding site" evidence="2">
    <location>
        <position position="214"/>
    </location>
    <ligand>
        <name>Zn(2+)</name>
        <dbReference type="ChEBI" id="CHEBI:29105"/>
        <note>catalytic</note>
    </ligand>
</feature>
<dbReference type="GO" id="GO:0046872">
    <property type="term" value="F:metal ion binding"/>
    <property type="evidence" value="ECO:0007669"/>
    <property type="project" value="UniProtKB-KW"/>
</dbReference>
<dbReference type="Gene3D" id="3.40.390.10">
    <property type="entry name" value="Collagenase (Catalytic Domain)"/>
    <property type="match status" value="1"/>
</dbReference>
<evidence type="ECO:0000256" key="2">
    <source>
        <dbReference type="PROSITE-ProRule" id="PRU00276"/>
    </source>
</evidence>
<keyword evidence="2" id="KW-0479">Metal-binding</keyword>
<dbReference type="AlphaFoldDB" id="A0A2H1VL33"/>
<evidence type="ECO:0000259" key="3">
    <source>
        <dbReference type="PROSITE" id="PS50215"/>
    </source>
</evidence>
<dbReference type="PANTHER" id="PTHR11905:SF159">
    <property type="entry name" value="ADAM METALLOPROTEASE"/>
    <property type="match status" value="1"/>
</dbReference>
<feature type="binding site" evidence="2">
    <location>
        <position position="210"/>
    </location>
    <ligand>
        <name>Zn(2+)</name>
        <dbReference type="ChEBI" id="CHEBI:29105"/>
        <note>catalytic</note>
    </ligand>
</feature>
<dbReference type="SUPFAM" id="SSF55486">
    <property type="entry name" value="Metalloproteases ('zincins'), catalytic domain"/>
    <property type="match status" value="1"/>
</dbReference>
<dbReference type="Pfam" id="PF01421">
    <property type="entry name" value="Reprolysin"/>
    <property type="match status" value="1"/>
</dbReference>
<protein>
    <submittedName>
        <fullName evidence="4">SFRICE_012747</fullName>
    </submittedName>
</protein>
<name>A0A2H1VL33_SPOFR</name>
<keyword evidence="1" id="KW-0482">Metalloprotease</keyword>
<dbReference type="GO" id="GO:0006508">
    <property type="term" value="P:proteolysis"/>
    <property type="evidence" value="ECO:0007669"/>
    <property type="project" value="InterPro"/>
</dbReference>
<evidence type="ECO:0000256" key="1">
    <source>
        <dbReference type="ARBA" id="ARBA00023049"/>
    </source>
</evidence>
<gene>
    <name evidence="4" type="ORF">SFRICE_012747</name>
</gene>
<feature type="binding site" evidence="2">
    <location>
        <position position="220"/>
    </location>
    <ligand>
        <name>Zn(2+)</name>
        <dbReference type="ChEBI" id="CHEBI:29105"/>
        <note>catalytic</note>
    </ligand>
</feature>
<feature type="domain" description="Peptidase M12B" evidence="3">
    <location>
        <begin position="58"/>
        <end position="272"/>
    </location>
</feature>
<keyword evidence="1" id="KW-0378">Hydrolase</keyword>